<gene>
    <name evidence="1" type="ORF">F5878DRAFT_548516</name>
</gene>
<reference evidence="1" key="1">
    <citation type="submission" date="2022-08" db="EMBL/GenBank/DDBJ databases">
        <authorList>
            <consortium name="DOE Joint Genome Institute"/>
            <person name="Min B."/>
            <person name="Riley R."/>
            <person name="Sierra-Patev S."/>
            <person name="Naranjo-Ortiz M."/>
            <person name="Looney B."/>
            <person name="Konkel Z."/>
            <person name="Slot J.C."/>
            <person name="Sakamoto Y."/>
            <person name="Steenwyk J.L."/>
            <person name="Rokas A."/>
            <person name="Carro J."/>
            <person name="Camarero S."/>
            <person name="Ferreira P."/>
            <person name="Molpeceres G."/>
            <person name="Ruiz-Duenas F.J."/>
            <person name="Serrano A."/>
            <person name="Henrissat B."/>
            <person name="Drula E."/>
            <person name="Hughes K.W."/>
            <person name="Mata J.L."/>
            <person name="Ishikawa N.K."/>
            <person name="Vargas-Isla R."/>
            <person name="Ushijima S."/>
            <person name="Smith C.A."/>
            <person name="Ahrendt S."/>
            <person name="Andreopoulos W."/>
            <person name="He G."/>
            <person name="Labutti K."/>
            <person name="Lipzen A."/>
            <person name="Ng V."/>
            <person name="Sandor L."/>
            <person name="Barry K."/>
            <person name="Martinez A.T."/>
            <person name="Xiao Y."/>
            <person name="Gibbons J.G."/>
            <person name="Terashima K."/>
            <person name="Hibbett D.S."/>
            <person name="Grigoriev I.V."/>
        </authorList>
    </citation>
    <scope>NUCLEOTIDE SEQUENCE</scope>
    <source>
        <strain evidence="1">TFB9207</strain>
    </source>
</reference>
<proteinExistence type="predicted"/>
<name>A0AA38NWZ6_9AGAR</name>
<dbReference type="Proteomes" id="UP001163846">
    <property type="component" value="Unassembled WGS sequence"/>
</dbReference>
<protein>
    <submittedName>
        <fullName evidence="1">Uncharacterized protein</fullName>
    </submittedName>
</protein>
<dbReference type="EMBL" id="MU807050">
    <property type="protein sequence ID" value="KAJ3832181.1"/>
    <property type="molecule type" value="Genomic_DNA"/>
</dbReference>
<evidence type="ECO:0000313" key="2">
    <source>
        <dbReference type="Proteomes" id="UP001163846"/>
    </source>
</evidence>
<feature type="non-terminal residue" evidence="1">
    <location>
        <position position="80"/>
    </location>
</feature>
<accession>A0AA38NWZ6</accession>
<evidence type="ECO:0000313" key="1">
    <source>
        <dbReference type="EMBL" id="KAJ3832181.1"/>
    </source>
</evidence>
<organism evidence="1 2">
    <name type="scientific">Lentinula raphanica</name>
    <dbReference type="NCBI Taxonomy" id="153919"/>
    <lineage>
        <taxon>Eukaryota</taxon>
        <taxon>Fungi</taxon>
        <taxon>Dikarya</taxon>
        <taxon>Basidiomycota</taxon>
        <taxon>Agaricomycotina</taxon>
        <taxon>Agaricomycetes</taxon>
        <taxon>Agaricomycetidae</taxon>
        <taxon>Agaricales</taxon>
        <taxon>Marasmiineae</taxon>
        <taxon>Omphalotaceae</taxon>
        <taxon>Lentinula</taxon>
    </lineage>
</organism>
<dbReference type="AlphaFoldDB" id="A0AA38NWZ6"/>
<keyword evidence="2" id="KW-1185">Reference proteome</keyword>
<sequence length="80" mass="9144">GDVVAVNHNLAGRQEGLVIGSHVDYLGRTIIEVRLDSYEVYHAWQPTVTRITRSVYNRPAQVPLIGSVPRTRTVERKIYW</sequence>
<comment type="caution">
    <text evidence="1">The sequence shown here is derived from an EMBL/GenBank/DDBJ whole genome shotgun (WGS) entry which is preliminary data.</text>
</comment>